<keyword evidence="4" id="KW-1185">Reference proteome</keyword>
<keyword evidence="2" id="KW-0472">Membrane</keyword>
<protein>
    <recommendedName>
        <fullName evidence="5">DUF805 domain-containing protein</fullName>
    </recommendedName>
</protein>
<proteinExistence type="predicted"/>
<reference evidence="4" key="1">
    <citation type="submission" date="2016-10" db="EMBL/GenBank/DDBJ databases">
        <authorList>
            <person name="Varghese N."/>
            <person name="Submissions S."/>
        </authorList>
    </citation>
    <scope>NUCLEOTIDE SEQUENCE [LARGE SCALE GENOMIC DNA]</scope>
    <source>
        <strain evidence="4">GAS369</strain>
    </source>
</reference>
<dbReference type="Proteomes" id="UP000243904">
    <property type="component" value="Chromosome I"/>
</dbReference>
<feature type="transmembrane region" description="Helical" evidence="2">
    <location>
        <begin position="55"/>
        <end position="73"/>
    </location>
</feature>
<organism evidence="3 4">
    <name type="scientific">Bradyrhizobium canariense</name>
    <dbReference type="NCBI Taxonomy" id="255045"/>
    <lineage>
        <taxon>Bacteria</taxon>
        <taxon>Pseudomonadati</taxon>
        <taxon>Pseudomonadota</taxon>
        <taxon>Alphaproteobacteria</taxon>
        <taxon>Hyphomicrobiales</taxon>
        <taxon>Nitrobacteraceae</taxon>
        <taxon>Bradyrhizobium</taxon>
    </lineage>
</organism>
<dbReference type="EMBL" id="LT629750">
    <property type="protein sequence ID" value="SDS33255.1"/>
    <property type="molecule type" value="Genomic_DNA"/>
</dbReference>
<evidence type="ECO:0008006" key="5">
    <source>
        <dbReference type="Google" id="ProtNLM"/>
    </source>
</evidence>
<evidence type="ECO:0000313" key="4">
    <source>
        <dbReference type="Proteomes" id="UP000243904"/>
    </source>
</evidence>
<evidence type="ECO:0000256" key="2">
    <source>
        <dbReference type="SAM" id="Phobius"/>
    </source>
</evidence>
<dbReference type="AlphaFoldDB" id="A0A1H1RC59"/>
<accession>A0A1H1RC59</accession>
<feature type="transmembrane region" description="Helical" evidence="2">
    <location>
        <begin position="116"/>
        <end position="135"/>
    </location>
</feature>
<evidence type="ECO:0000313" key="3">
    <source>
        <dbReference type="EMBL" id="SDS33255.1"/>
    </source>
</evidence>
<name>A0A1H1RC59_9BRAD</name>
<feature type="region of interest" description="Disordered" evidence="1">
    <location>
        <begin position="145"/>
        <end position="185"/>
    </location>
</feature>
<evidence type="ECO:0000256" key="1">
    <source>
        <dbReference type="SAM" id="MobiDB-lite"/>
    </source>
</evidence>
<gene>
    <name evidence="3" type="ORF">SAMN05444158_1730</name>
</gene>
<keyword evidence="2" id="KW-0812">Transmembrane</keyword>
<keyword evidence="2" id="KW-1133">Transmembrane helix</keyword>
<dbReference type="RefSeq" id="WP_146686936.1">
    <property type="nucleotide sequence ID" value="NZ_LT629750.1"/>
</dbReference>
<feature type="transmembrane region" description="Helical" evidence="2">
    <location>
        <begin position="85"/>
        <end position="104"/>
    </location>
</feature>
<feature type="transmembrane region" description="Helical" evidence="2">
    <location>
        <begin position="15"/>
        <end position="40"/>
    </location>
</feature>
<sequence>MLGFLFGFNARIGRLYFFLITIGLALVMTAIAFAVAGYMFEHTPKGIHLSADDLMTWPVIVTGVIFFFATFSLQAIRIRDIGWDPVCVIPAWIAIAIVDRLVAIKIPSWSIGHSHQGTIVGLLINVVLGFVLLFWPSGDLEGWTPSPLGESHRKPNEPAPRQSGASAPAGRIAQATRAGFGQRGW</sequence>